<keyword evidence="5" id="KW-0964">Secreted</keyword>
<keyword evidence="9" id="KW-0378">Hydrolase</keyword>
<evidence type="ECO:0000256" key="5">
    <source>
        <dbReference type="ARBA" id="ARBA00022525"/>
    </source>
</evidence>
<keyword evidence="7 15" id="KW-0479">Metal-binding</keyword>
<keyword evidence="13" id="KW-0865">Zymogen</keyword>
<evidence type="ECO:0000256" key="1">
    <source>
        <dbReference type="ARBA" id="ARBA00001910"/>
    </source>
</evidence>
<keyword evidence="8 16" id="KW-0732">Signal</keyword>
<dbReference type="InterPro" id="IPR030400">
    <property type="entry name" value="Sedolisin_dom"/>
</dbReference>
<dbReference type="GO" id="GO:0008240">
    <property type="term" value="F:tripeptidyl-peptidase activity"/>
    <property type="evidence" value="ECO:0007669"/>
    <property type="project" value="UniProtKB-EC"/>
</dbReference>
<evidence type="ECO:0000256" key="12">
    <source>
        <dbReference type="ARBA" id="ARBA00023026"/>
    </source>
</evidence>
<dbReference type="EC" id="3.4.14.10" evidence="4"/>
<dbReference type="GO" id="GO:0046872">
    <property type="term" value="F:metal ion binding"/>
    <property type="evidence" value="ECO:0007669"/>
    <property type="project" value="UniProtKB-UniRule"/>
</dbReference>
<keyword evidence="12" id="KW-0843">Virulence</keyword>
<dbReference type="InterPro" id="IPR015366">
    <property type="entry name" value="S53_propep"/>
</dbReference>
<dbReference type="InterPro" id="IPR036852">
    <property type="entry name" value="Peptidase_S8/S53_dom_sf"/>
</dbReference>
<keyword evidence="14" id="KW-0325">Glycoprotein</keyword>
<evidence type="ECO:0000313" key="19">
    <source>
        <dbReference type="Proteomes" id="UP001201163"/>
    </source>
</evidence>
<dbReference type="EMBL" id="JAKELL010000042">
    <property type="protein sequence ID" value="KAH8988390.1"/>
    <property type="molecule type" value="Genomic_DNA"/>
</dbReference>
<feature type="binding site" evidence="15">
    <location>
        <position position="563"/>
    </location>
    <ligand>
        <name>Ca(2+)</name>
        <dbReference type="ChEBI" id="CHEBI:29108"/>
    </ligand>
</feature>
<keyword evidence="11 15" id="KW-0106">Calcium</keyword>
<evidence type="ECO:0000256" key="9">
    <source>
        <dbReference type="ARBA" id="ARBA00022801"/>
    </source>
</evidence>
<accession>A0AAD4LI69</accession>
<comment type="cofactor">
    <cofactor evidence="15">
        <name>Ca(2+)</name>
        <dbReference type="ChEBI" id="CHEBI:29108"/>
    </cofactor>
    <text evidence="15">Binds 1 Ca(2+) ion per subunit.</text>
</comment>
<feature type="signal peptide" evidence="16">
    <location>
        <begin position="1"/>
        <end position="20"/>
    </location>
</feature>
<dbReference type="GO" id="GO:0005576">
    <property type="term" value="C:extracellular region"/>
    <property type="evidence" value="ECO:0007669"/>
    <property type="project" value="UniProtKB-SubCell"/>
</dbReference>
<sequence length="604" mass="65990">MHYNWLSVLSVLTGSLFILATPLSPLWDDMKVKHAWHTVPANWEILGHPPVGTTINLYLALKPHREDALIDALYEVSDPRHPKHVLSATFCAPMYSFVLLLRCRYGLHLSKDQVAELVAPHSDTLELVYSWLEHHGVPSSSVSMTHGGSWLTLTGIPVIQANDLLGASYRVYQHAETKDRILRTVGYALPAVLHGHVRTVAPTTYFGSPRTPQQTPRNHASRAAAALAESASGEVVKSLSSRMILSTPSYLRHLYNMMEYVPAATLQNTLGVAGYFGDYPRQEDLTTFMENYRSDGATATFSLIQVGDEALPNEPNHEASSNIQYTAALTYPTPQTFYSTPNGEESYLVWANYVLAQQDIPQTISTSYGGDEQDFNEAYAIEVCRLFAMLGARGASVLYGSGNDGVGRRPCIVNDGTGRVQFLPMFPASCPFVTAVGGTISDGPEVGAPLSSGGFSNYFKRPDFQDRAVLPFLQNLGNRYNGLYNATSRGFPDLAAQAYNYPFIFKGELYLTQGTSCSVPTVAGVISLLNDYRLSKGKHVLGWLNPWLYSDDENGAIGGLNDIIMGSNPGCNTAGFNAIVGWDPVTGLGTPDFGKLLQIIDRLP</sequence>
<evidence type="ECO:0000256" key="10">
    <source>
        <dbReference type="ARBA" id="ARBA00022825"/>
    </source>
</evidence>
<gene>
    <name evidence="18" type="ORF">EDB92DRAFT_2011720</name>
</gene>
<evidence type="ECO:0000256" key="13">
    <source>
        <dbReference type="ARBA" id="ARBA00023145"/>
    </source>
</evidence>
<dbReference type="CDD" id="cd11377">
    <property type="entry name" value="Pro-peptidase_S53"/>
    <property type="match status" value="1"/>
</dbReference>
<keyword evidence="10" id="KW-0720">Serine protease</keyword>
<dbReference type="PANTHER" id="PTHR14218">
    <property type="entry name" value="PROTEASE S8 TRIPEPTIDYL PEPTIDASE I CLN2"/>
    <property type="match status" value="1"/>
</dbReference>
<comment type="caution">
    <text evidence="15">Lacks conserved residue(s) required for the propagation of feature annotation.</text>
</comment>
<evidence type="ECO:0000256" key="16">
    <source>
        <dbReference type="SAM" id="SignalP"/>
    </source>
</evidence>
<keyword evidence="6" id="KW-0645">Protease</keyword>
<comment type="subcellular location">
    <subcellularLocation>
        <location evidence="3">Secreted</location>
        <location evidence="3">Extracellular space</location>
    </subcellularLocation>
</comment>
<evidence type="ECO:0000259" key="17">
    <source>
        <dbReference type="PROSITE" id="PS51695"/>
    </source>
</evidence>
<dbReference type="PROSITE" id="PS51695">
    <property type="entry name" value="SEDOLISIN"/>
    <property type="match status" value="1"/>
</dbReference>
<comment type="caution">
    <text evidence="18">The sequence shown here is derived from an EMBL/GenBank/DDBJ whole genome shotgun (WGS) entry which is preliminary data.</text>
</comment>
<evidence type="ECO:0000256" key="7">
    <source>
        <dbReference type="ARBA" id="ARBA00022723"/>
    </source>
</evidence>
<feature type="binding site" evidence="15">
    <location>
        <position position="581"/>
    </location>
    <ligand>
        <name>Ca(2+)</name>
        <dbReference type="ChEBI" id="CHEBI:29108"/>
    </ligand>
</feature>
<dbReference type="CDD" id="cd04056">
    <property type="entry name" value="Peptidases_S53"/>
    <property type="match status" value="1"/>
</dbReference>
<feature type="binding site" evidence="15">
    <location>
        <position position="583"/>
    </location>
    <ligand>
        <name>Ca(2+)</name>
        <dbReference type="ChEBI" id="CHEBI:29108"/>
    </ligand>
</feature>
<evidence type="ECO:0000256" key="3">
    <source>
        <dbReference type="ARBA" id="ARBA00004239"/>
    </source>
</evidence>
<evidence type="ECO:0000256" key="11">
    <source>
        <dbReference type="ARBA" id="ARBA00022837"/>
    </source>
</evidence>
<reference evidence="18" key="1">
    <citation type="submission" date="2022-01" db="EMBL/GenBank/DDBJ databases">
        <title>Comparative genomics reveals a dynamic genome evolution in the ectomycorrhizal milk-cap (Lactarius) mushrooms.</title>
        <authorList>
            <consortium name="DOE Joint Genome Institute"/>
            <person name="Lebreton A."/>
            <person name="Tang N."/>
            <person name="Kuo A."/>
            <person name="LaButti K."/>
            <person name="Drula E."/>
            <person name="Barry K."/>
            <person name="Clum A."/>
            <person name="Lipzen A."/>
            <person name="Mousain D."/>
            <person name="Ng V."/>
            <person name="Wang R."/>
            <person name="Wang X."/>
            <person name="Dai Y."/>
            <person name="Henrissat B."/>
            <person name="Grigoriev I.V."/>
            <person name="Guerin-Laguette A."/>
            <person name="Yu F."/>
            <person name="Martin F.M."/>
        </authorList>
    </citation>
    <scope>NUCLEOTIDE SEQUENCE</scope>
    <source>
        <strain evidence="18">QP</strain>
    </source>
</reference>
<keyword evidence="19" id="KW-1185">Reference proteome</keyword>
<dbReference type="InterPro" id="IPR050819">
    <property type="entry name" value="Tripeptidyl-peptidase_I"/>
</dbReference>
<feature type="domain" description="Peptidase S53" evidence="17">
    <location>
        <begin position="245"/>
        <end position="603"/>
    </location>
</feature>
<dbReference type="SUPFAM" id="SSF52743">
    <property type="entry name" value="Subtilisin-like"/>
    <property type="match status" value="1"/>
</dbReference>
<organism evidence="18 19">
    <name type="scientific">Lactarius akahatsu</name>
    <dbReference type="NCBI Taxonomy" id="416441"/>
    <lineage>
        <taxon>Eukaryota</taxon>
        <taxon>Fungi</taxon>
        <taxon>Dikarya</taxon>
        <taxon>Basidiomycota</taxon>
        <taxon>Agaricomycotina</taxon>
        <taxon>Agaricomycetes</taxon>
        <taxon>Russulales</taxon>
        <taxon>Russulaceae</taxon>
        <taxon>Lactarius</taxon>
    </lineage>
</organism>
<comment type="function">
    <text evidence="2">Secreted tripeptidyl-peptidase which degrades proteins at acidic pHs and is involved in virulence.</text>
</comment>
<dbReference type="AlphaFoldDB" id="A0AAD4LI69"/>
<evidence type="ECO:0000256" key="2">
    <source>
        <dbReference type="ARBA" id="ARBA00002451"/>
    </source>
</evidence>
<dbReference type="Proteomes" id="UP001201163">
    <property type="component" value="Unassembled WGS sequence"/>
</dbReference>
<name>A0AAD4LI69_9AGAM</name>
<evidence type="ECO:0000313" key="18">
    <source>
        <dbReference type="EMBL" id="KAH8988390.1"/>
    </source>
</evidence>
<dbReference type="GO" id="GO:0006508">
    <property type="term" value="P:proteolysis"/>
    <property type="evidence" value="ECO:0007669"/>
    <property type="project" value="UniProtKB-KW"/>
</dbReference>
<dbReference type="SUPFAM" id="SSF54897">
    <property type="entry name" value="Protease propeptides/inhibitors"/>
    <property type="match status" value="1"/>
</dbReference>
<dbReference type="Pfam" id="PF09286">
    <property type="entry name" value="Pro-kuma_activ"/>
    <property type="match status" value="1"/>
</dbReference>
<evidence type="ECO:0000256" key="8">
    <source>
        <dbReference type="ARBA" id="ARBA00022729"/>
    </source>
</evidence>
<proteinExistence type="predicted"/>
<dbReference type="GO" id="GO:0004252">
    <property type="term" value="F:serine-type endopeptidase activity"/>
    <property type="evidence" value="ECO:0007669"/>
    <property type="project" value="InterPro"/>
</dbReference>
<dbReference type="PANTHER" id="PTHR14218:SF15">
    <property type="entry name" value="TRIPEPTIDYL-PEPTIDASE 1"/>
    <property type="match status" value="1"/>
</dbReference>
<feature type="chain" id="PRO_5041967417" description="tripeptidyl-peptidase II" evidence="16">
    <location>
        <begin position="21"/>
        <end position="604"/>
    </location>
</feature>
<comment type="catalytic activity">
    <reaction evidence="1">
        <text>Release of an N-terminal tripeptide from a polypeptide.</text>
        <dbReference type="EC" id="3.4.14.10"/>
    </reaction>
</comment>
<evidence type="ECO:0000256" key="15">
    <source>
        <dbReference type="PROSITE-ProRule" id="PRU01032"/>
    </source>
</evidence>
<feature type="binding site" evidence="15">
    <location>
        <position position="562"/>
    </location>
    <ligand>
        <name>Ca(2+)</name>
        <dbReference type="ChEBI" id="CHEBI:29108"/>
    </ligand>
</feature>
<evidence type="ECO:0000256" key="6">
    <source>
        <dbReference type="ARBA" id="ARBA00022670"/>
    </source>
</evidence>
<evidence type="ECO:0000256" key="14">
    <source>
        <dbReference type="ARBA" id="ARBA00023180"/>
    </source>
</evidence>
<dbReference type="Gene3D" id="3.40.50.200">
    <property type="entry name" value="Peptidase S8/S53 domain"/>
    <property type="match status" value="1"/>
</dbReference>
<dbReference type="FunFam" id="3.40.50.200:FF:000015">
    <property type="entry name" value="Tripeptidyl peptidase A"/>
    <property type="match status" value="1"/>
</dbReference>
<dbReference type="SMART" id="SM00944">
    <property type="entry name" value="Pro-kuma_activ"/>
    <property type="match status" value="1"/>
</dbReference>
<evidence type="ECO:0000256" key="4">
    <source>
        <dbReference type="ARBA" id="ARBA00012462"/>
    </source>
</evidence>
<protein>
    <recommendedName>
        <fullName evidence="4">tripeptidyl-peptidase II</fullName>
        <ecNumber evidence="4">3.4.14.10</ecNumber>
    </recommendedName>
</protein>